<dbReference type="GeneID" id="19337834"/>
<evidence type="ECO:0000256" key="1">
    <source>
        <dbReference type="SAM" id="MobiDB-lite"/>
    </source>
</evidence>
<evidence type="ECO:0000313" key="3">
    <source>
        <dbReference type="Proteomes" id="UP000016932"/>
    </source>
</evidence>
<dbReference type="KEGG" id="pfj:MYCFIDRAFT_212772"/>
<proteinExistence type="predicted"/>
<dbReference type="EMBL" id="KB446575">
    <property type="protein sequence ID" value="EME76808.1"/>
    <property type="molecule type" value="Genomic_DNA"/>
</dbReference>
<accession>M3AHY3</accession>
<evidence type="ECO:0000313" key="2">
    <source>
        <dbReference type="EMBL" id="EME76808.1"/>
    </source>
</evidence>
<dbReference type="Proteomes" id="UP000016932">
    <property type="component" value="Unassembled WGS sequence"/>
</dbReference>
<feature type="region of interest" description="Disordered" evidence="1">
    <location>
        <begin position="1"/>
        <end position="30"/>
    </location>
</feature>
<dbReference type="RefSeq" id="XP_007932653.1">
    <property type="nucleotide sequence ID" value="XM_007934462.1"/>
</dbReference>
<organism evidence="2 3">
    <name type="scientific">Pseudocercospora fijiensis (strain CIRAD86)</name>
    <name type="common">Black leaf streak disease fungus</name>
    <name type="synonym">Mycosphaerella fijiensis</name>
    <dbReference type="NCBI Taxonomy" id="383855"/>
    <lineage>
        <taxon>Eukaryota</taxon>
        <taxon>Fungi</taxon>
        <taxon>Dikarya</taxon>
        <taxon>Ascomycota</taxon>
        <taxon>Pezizomycotina</taxon>
        <taxon>Dothideomycetes</taxon>
        <taxon>Dothideomycetidae</taxon>
        <taxon>Mycosphaerellales</taxon>
        <taxon>Mycosphaerellaceae</taxon>
        <taxon>Pseudocercospora</taxon>
    </lineage>
</organism>
<feature type="region of interest" description="Disordered" evidence="1">
    <location>
        <begin position="93"/>
        <end position="123"/>
    </location>
</feature>
<name>M3AHY3_PSEFD</name>
<keyword evidence="3" id="KW-1185">Reference proteome</keyword>
<feature type="compositionally biased region" description="Polar residues" evidence="1">
    <location>
        <begin position="13"/>
        <end position="26"/>
    </location>
</feature>
<dbReference type="VEuPathDB" id="FungiDB:MYCFIDRAFT_212772"/>
<dbReference type="HOGENOM" id="CLU_1714104_0_0_1"/>
<feature type="compositionally biased region" description="Polar residues" evidence="1">
    <location>
        <begin position="100"/>
        <end position="118"/>
    </location>
</feature>
<reference evidence="2 3" key="1">
    <citation type="journal article" date="2012" name="PLoS Pathog.">
        <title>Diverse lifestyles and strategies of plant pathogenesis encoded in the genomes of eighteen Dothideomycetes fungi.</title>
        <authorList>
            <person name="Ohm R.A."/>
            <person name="Feau N."/>
            <person name="Henrissat B."/>
            <person name="Schoch C.L."/>
            <person name="Horwitz B.A."/>
            <person name="Barry K.W."/>
            <person name="Condon B.J."/>
            <person name="Copeland A.C."/>
            <person name="Dhillon B."/>
            <person name="Glaser F."/>
            <person name="Hesse C.N."/>
            <person name="Kosti I."/>
            <person name="LaButti K."/>
            <person name="Lindquist E.A."/>
            <person name="Lucas S."/>
            <person name="Salamov A.A."/>
            <person name="Bradshaw R.E."/>
            <person name="Ciuffetti L."/>
            <person name="Hamelin R.C."/>
            <person name="Kema G.H.J."/>
            <person name="Lawrence C."/>
            <person name="Scott J.A."/>
            <person name="Spatafora J.W."/>
            <person name="Turgeon B.G."/>
            <person name="de Wit P.J.G.M."/>
            <person name="Zhong S."/>
            <person name="Goodwin S.B."/>
            <person name="Grigoriev I.V."/>
        </authorList>
    </citation>
    <scope>NUCLEOTIDE SEQUENCE [LARGE SCALE GENOMIC DNA]</scope>
    <source>
        <strain evidence="2 3">CIRAD86</strain>
    </source>
</reference>
<gene>
    <name evidence="2" type="ORF">MYCFIDRAFT_212772</name>
</gene>
<dbReference type="AlphaFoldDB" id="M3AHY3"/>
<sequence>MQTVNPNQPPTRMFTSSFKPSVQAPSHTPPLFRPRRIQARLQLVCPPPASNRRFNLTVAPHRSSFLTESKPDSQLVCPPPASSRCFRLTPARIALPSSPKPTQTPTRMPTSTSSFKSSFQRHPRTTPLFPPLVSSGRLLDGRCCLQRWKRLVG</sequence>
<protein>
    <submittedName>
        <fullName evidence="2">Uncharacterized protein</fullName>
    </submittedName>
</protein>